<evidence type="ECO:0000256" key="1">
    <source>
        <dbReference type="SAM" id="SignalP"/>
    </source>
</evidence>
<protein>
    <submittedName>
        <fullName evidence="2">Uncharacterized protein</fullName>
    </submittedName>
</protein>
<dbReference type="Proteomes" id="UP000054653">
    <property type="component" value="Unassembled WGS sequence"/>
</dbReference>
<sequence length="56" mass="6000">MVQTGLALLLLLVDRAILLGRQELLQGTTTVGVFTRILCNPSLLLSVNPVLKTPSV</sequence>
<keyword evidence="3" id="KW-1185">Reference proteome</keyword>
<organism evidence="2 3">
    <name type="scientific">Trichinella britovi</name>
    <name type="common">Parasitic roundworm</name>
    <dbReference type="NCBI Taxonomy" id="45882"/>
    <lineage>
        <taxon>Eukaryota</taxon>
        <taxon>Metazoa</taxon>
        <taxon>Ecdysozoa</taxon>
        <taxon>Nematoda</taxon>
        <taxon>Enoplea</taxon>
        <taxon>Dorylaimia</taxon>
        <taxon>Trichinellida</taxon>
        <taxon>Trichinellidae</taxon>
        <taxon>Trichinella</taxon>
    </lineage>
</organism>
<dbReference type="AlphaFoldDB" id="A0A0V1B8N6"/>
<name>A0A0V1B8N6_TRIBR</name>
<comment type="caution">
    <text evidence="2">The sequence shown here is derived from an EMBL/GenBank/DDBJ whole genome shotgun (WGS) entry which is preliminary data.</text>
</comment>
<accession>A0A0V1B8N6</accession>
<gene>
    <name evidence="2" type="ORF">T03_10983</name>
</gene>
<proteinExistence type="predicted"/>
<evidence type="ECO:0000313" key="3">
    <source>
        <dbReference type="Proteomes" id="UP000054653"/>
    </source>
</evidence>
<dbReference type="EMBL" id="JYDI01001338">
    <property type="protein sequence ID" value="KRY33132.1"/>
    <property type="molecule type" value="Genomic_DNA"/>
</dbReference>
<feature type="signal peptide" evidence="1">
    <location>
        <begin position="1"/>
        <end position="20"/>
    </location>
</feature>
<reference evidence="2 3" key="1">
    <citation type="submission" date="2015-01" db="EMBL/GenBank/DDBJ databases">
        <title>Evolution of Trichinella species and genotypes.</title>
        <authorList>
            <person name="Korhonen P.K."/>
            <person name="Edoardo P."/>
            <person name="Giuseppe L.R."/>
            <person name="Gasser R.B."/>
        </authorList>
    </citation>
    <scope>NUCLEOTIDE SEQUENCE [LARGE SCALE GENOMIC DNA]</scope>
    <source>
        <strain evidence="2">ISS120</strain>
    </source>
</reference>
<feature type="chain" id="PRO_5006874969" evidence="1">
    <location>
        <begin position="21"/>
        <end position="56"/>
    </location>
</feature>
<keyword evidence="1" id="KW-0732">Signal</keyword>
<evidence type="ECO:0000313" key="2">
    <source>
        <dbReference type="EMBL" id="KRY33132.1"/>
    </source>
</evidence>